<organism evidence="1 2">
    <name type="scientific">Caerostris extrusa</name>
    <name type="common">Bark spider</name>
    <name type="synonym">Caerostris bankana</name>
    <dbReference type="NCBI Taxonomy" id="172846"/>
    <lineage>
        <taxon>Eukaryota</taxon>
        <taxon>Metazoa</taxon>
        <taxon>Ecdysozoa</taxon>
        <taxon>Arthropoda</taxon>
        <taxon>Chelicerata</taxon>
        <taxon>Arachnida</taxon>
        <taxon>Araneae</taxon>
        <taxon>Araneomorphae</taxon>
        <taxon>Entelegynae</taxon>
        <taxon>Araneoidea</taxon>
        <taxon>Araneidae</taxon>
        <taxon>Caerostris</taxon>
    </lineage>
</organism>
<sequence length="85" mass="9658">MCLFLFIEEADSAATNSVLSELQQGWCDVSERMEQAGSRDWGDGICMDGNSGPLFKFSFSHVDRQQGYQRRFQVSLRYVSVPLVE</sequence>
<reference evidence="1 2" key="1">
    <citation type="submission" date="2021-06" db="EMBL/GenBank/DDBJ databases">
        <title>Caerostris extrusa draft genome.</title>
        <authorList>
            <person name="Kono N."/>
            <person name="Arakawa K."/>
        </authorList>
    </citation>
    <scope>NUCLEOTIDE SEQUENCE [LARGE SCALE GENOMIC DNA]</scope>
</reference>
<accession>A0AAV4WGC4</accession>
<comment type="caution">
    <text evidence="1">The sequence shown here is derived from an EMBL/GenBank/DDBJ whole genome shotgun (WGS) entry which is preliminary data.</text>
</comment>
<name>A0AAV4WGC4_CAEEX</name>
<keyword evidence="2" id="KW-1185">Reference proteome</keyword>
<dbReference type="EMBL" id="BPLR01016033">
    <property type="protein sequence ID" value="GIY80643.1"/>
    <property type="molecule type" value="Genomic_DNA"/>
</dbReference>
<protein>
    <submittedName>
        <fullName evidence="1">Uncharacterized protein</fullName>
    </submittedName>
</protein>
<dbReference type="Proteomes" id="UP001054945">
    <property type="component" value="Unassembled WGS sequence"/>
</dbReference>
<proteinExistence type="predicted"/>
<evidence type="ECO:0000313" key="2">
    <source>
        <dbReference type="Proteomes" id="UP001054945"/>
    </source>
</evidence>
<evidence type="ECO:0000313" key="1">
    <source>
        <dbReference type="EMBL" id="GIY80643.1"/>
    </source>
</evidence>
<dbReference type="AlphaFoldDB" id="A0AAV4WGC4"/>
<gene>
    <name evidence="1" type="ORF">CEXT_671941</name>
</gene>